<dbReference type="InterPro" id="IPR029016">
    <property type="entry name" value="GAF-like_dom_sf"/>
</dbReference>
<feature type="compositionally biased region" description="Low complexity" evidence="1">
    <location>
        <begin position="12"/>
        <end position="26"/>
    </location>
</feature>
<sequence length="517" mass="54617">MSTRDSDHRAPRSSPTSAPSRSGPAAHPGTGFEAPGRSGGTATEPLRPARAGATDRRVQRILERARTHLGMDLAWTSHFDVDPTRSDRDVPDAQVLDVVDGDAEAMGVHPGARLERSGSFCVRVLAGGLPATVTDARRHPVTRDLPVTADLGIGSYVGAPVRDRDGRVVGMVCCLSRSANPALDDTAGTFLAFVADLVSDVHADADTDSAPGELSADPVEPEQERLVQQVRALLEQRSVRMVFQPVWRLPDPPTAAGTGHDVDAHRADPSPATPGGRLQAVAYEALARFPDTVFTRPDVAFAAAARVGLGVELERLAAHTALQQLDRLEIGTLMCVNLSAEAIVDEPTQDVLLRACARARQTGRMVGVEVTEHTRVGDYPALAAATQRLKAAGALIVVDDAGAGFASFNHILQLRPDVIKIDISLIRDIDADPVKKALTRALVTFAQESGAYLVAEGVERAEEAAAVHELGVRLVQGYLYGRPAPLDARTTSTTTTVSSPTAASQPPSGTVHDPTGV</sequence>
<dbReference type="InterPro" id="IPR050706">
    <property type="entry name" value="Cyclic-di-GMP_PDE-like"/>
</dbReference>
<accession>A0ABV4I987</accession>
<feature type="region of interest" description="Disordered" evidence="1">
    <location>
        <begin position="1"/>
        <end position="56"/>
    </location>
</feature>
<evidence type="ECO:0000313" key="3">
    <source>
        <dbReference type="EMBL" id="MEZ0493841.1"/>
    </source>
</evidence>
<name>A0ABV4I987_9ACTN</name>
<evidence type="ECO:0000313" key="4">
    <source>
        <dbReference type="Proteomes" id="UP001566476"/>
    </source>
</evidence>
<feature type="region of interest" description="Disordered" evidence="1">
    <location>
        <begin position="252"/>
        <end position="274"/>
    </location>
</feature>
<evidence type="ECO:0000256" key="1">
    <source>
        <dbReference type="SAM" id="MobiDB-lite"/>
    </source>
</evidence>
<dbReference type="SMART" id="SM00052">
    <property type="entry name" value="EAL"/>
    <property type="match status" value="1"/>
</dbReference>
<gene>
    <name evidence="3" type="ORF">AB2L28_16510</name>
</gene>
<feature type="compositionally biased region" description="Low complexity" evidence="1">
    <location>
        <begin position="486"/>
        <end position="510"/>
    </location>
</feature>
<dbReference type="Pfam" id="PF01590">
    <property type="entry name" value="GAF"/>
    <property type="match status" value="1"/>
</dbReference>
<dbReference type="Gene3D" id="3.20.20.450">
    <property type="entry name" value="EAL domain"/>
    <property type="match status" value="1"/>
</dbReference>
<dbReference type="SUPFAM" id="SSF55781">
    <property type="entry name" value="GAF domain-like"/>
    <property type="match status" value="1"/>
</dbReference>
<keyword evidence="4" id="KW-1185">Reference proteome</keyword>
<comment type="caution">
    <text evidence="3">The sequence shown here is derived from an EMBL/GenBank/DDBJ whole genome shotgun (WGS) entry which is preliminary data.</text>
</comment>
<feature type="domain" description="EAL" evidence="2">
    <location>
        <begin position="223"/>
        <end position="497"/>
    </location>
</feature>
<dbReference type="Gene3D" id="3.30.450.40">
    <property type="match status" value="1"/>
</dbReference>
<dbReference type="Pfam" id="PF00563">
    <property type="entry name" value="EAL"/>
    <property type="match status" value="1"/>
</dbReference>
<dbReference type="CDD" id="cd01948">
    <property type="entry name" value="EAL"/>
    <property type="match status" value="1"/>
</dbReference>
<dbReference type="InterPro" id="IPR003018">
    <property type="entry name" value="GAF"/>
</dbReference>
<feature type="compositionally biased region" description="Basic and acidic residues" evidence="1">
    <location>
        <begin position="1"/>
        <end position="10"/>
    </location>
</feature>
<dbReference type="PANTHER" id="PTHR33121">
    <property type="entry name" value="CYCLIC DI-GMP PHOSPHODIESTERASE PDEF"/>
    <property type="match status" value="1"/>
</dbReference>
<dbReference type="Proteomes" id="UP001566476">
    <property type="component" value="Unassembled WGS sequence"/>
</dbReference>
<proteinExistence type="predicted"/>
<dbReference type="PROSITE" id="PS50883">
    <property type="entry name" value="EAL"/>
    <property type="match status" value="1"/>
</dbReference>
<evidence type="ECO:0000259" key="2">
    <source>
        <dbReference type="PROSITE" id="PS50883"/>
    </source>
</evidence>
<dbReference type="PANTHER" id="PTHR33121:SF76">
    <property type="entry name" value="SIGNALING PROTEIN"/>
    <property type="match status" value="1"/>
</dbReference>
<dbReference type="InterPro" id="IPR035919">
    <property type="entry name" value="EAL_sf"/>
</dbReference>
<dbReference type="InterPro" id="IPR001633">
    <property type="entry name" value="EAL_dom"/>
</dbReference>
<dbReference type="RefSeq" id="WP_370720080.1">
    <property type="nucleotide sequence ID" value="NZ_JBGGTQ010000008.1"/>
</dbReference>
<protein>
    <submittedName>
        <fullName evidence="3">EAL domain-containing protein</fullName>
    </submittedName>
</protein>
<dbReference type="SUPFAM" id="SSF141868">
    <property type="entry name" value="EAL domain-like"/>
    <property type="match status" value="1"/>
</dbReference>
<reference evidence="3 4" key="1">
    <citation type="submission" date="2024-07" db="EMBL/GenBank/DDBJ databases">
        <authorList>
            <person name="Thanompreechachai J."/>
            <person name="Duangmal K."/>
        </authorList>
    </citation>
    <scope>NUCLEOTIDE SEQUENCE [LARGE SCALE GENOMIC DNA]</scope>
    <source>
        <strain evidence="3 4">TBRC 1896</strain>
    </source>
</reference>
<feature type="region of interest" description="Disordered" evidence="1">
    <location>
        <begin position="486"/>
        <end position="517"/>
    </location>
</feature>
<organism evidence="3 4">
    <name type="scientific">Kineococcus mangrovi</name>
    <dbReference type="NCBI Taxonomy" id="1660183"/>
    <lineage>
        <taxon>Bacteria</taxon>
        <taxon>Bacillati</taxon>
        <taxon>Actinomycetota</taxon>
        <taxon>Actinomycetes</taxon>
        <taxon>Kineosporiales</taxon>
        <taxon>Kineosporiaceae</taxon>
        <taxon>Kineococcus</taxon>
    </lineage>
</organism>
<dbReference type="EMBL" id="JBGGTQ010000008">
    <property type="protein sequence ID" value="MEZ0493841.1"/>
    <property type="molecule type" value="Genomic_DNA"/>
</dbReference>